<comment type="caution">
    <text evidence="1">The sequence shown here is derived from an EMBL/GenBank/DDBJ whole genome shotgun (WGS) entry which is preliminary data.</text>
</comment>
<dbReference type="Proteomes" id="UP000095003">
    <property type="component" value="Unassembled WGS sequence"/>
</dbReference>
<dbReference type="AlphaFoldDB" id="A0A1E3AT57"/>
<proteinExistence type="predicted"/>
<sequence length="58" mass="6384">MVKKILIALRCYSLGFLLIFLVGGCGSKMDDGSEVISLSLKSEVKGVCTTRNYIDRLK</sequence>
<reference evidence="1 2" key="1">
    <citation type="submission" date="2016-07" db="EMBL/GenBank/DDBJ databases">
        <title>Characterization of isolates of Eisenbergiella tayi derived from blood cultures, using whole genome sequencing.</title>
        <authorList>
            <person name="Burdz T."/>
            <person name="Wiebe D."/>
            <person name="Huynh C."/>
            <person name="Bernard K."/>
        </authorList>
    </citation>
    <scope>NUCLEOTIDE SEQUENCE [LARGE SCALE GENOMIC DNA]</scope>
    <source>
        <strain evidence="1 2">NML 120489</strain>
    </source>
</reference>
<name>A0A1E3AT57_9FIRM</name>
<accession>A0A1E3AT57</accession>
<organism evidence="1 2">
    <name type="scientific">Eisenbergiella tayi</name>
    <dbReference type="NCBI Taxonomy" id="1432052"/>
    <lineage>
        <taxon>Bacteria</taxon>
        <taxon>Bacillati</taxon>
        <taxon>Bacillota</taxon>
        <taxon>Clostridia</taxon>
        <taxon>Lachnospirales</taxon>
        <taxon>Lachnospiraceae</taxon>
        <taxon>Eisenbergiella</taxon>
    </lineage>
</organism>
<gene>
    <name evidence="1" type="ORF">BEH84_02316</name>
</gene>
<dbReference type="PROSITE" id="PS51257">
    <property type="entry name" value="PROKAR_LIPOPROTEIN"/>
    <property type="match status" value="1"/>
</dbReference>
<protein>
    <submittedName>
        <fullName evidence="1">Uncharacterized protein</fullName>
    </submittedName>
</protein>
<evidence type="ECO:0000313" key="2">
    <source>
        <dbReference type="Proteomes" id="UP000095003"/>
    </source>
</evidence>
<evidence type="ECO:0000313" key="1">
    <source>
        <dbReference type="EMBL" id="ODM11701.1"/>
    </source>
</evidence>
<dbReference type="EMBL" id="MCGI01000002">
    <property type="protein sequence ID" value="ODM11701.1"/>
    <property type="molecule type" value="Genomic_DNA"/>
</dbReference>